<gene>
    <name evidence="4" type="ORF">K8V70_06805</name>
</gene>
<reference evidence="4" key="2">
    <citation type="submission" date="2021-09" db="EMBL/GenBank/DDBJ databases">
        <authorList>
            <person name="Gilroy R."/>
        </authorList>
    </citation>
    <scope>NUCLEOTIDE SEQUENCE</scope>
    <source>
        <strain evidence="4">ChiHjej13B12-9602</strain>
    </source>
</reference>
<dbReference type="Gene3D" id="3.40.640.10">
    <property type="entry name" value="Type I PLP-dependent aspartate aminotransferase-like (Major domain)"/>
    <property type="match status" value="1"/>
</dbReference>
<dbReference type="GO" id="GO:0016740">
    <property type="term" value="F:transferase activity"/>
    <property type="evidence" value="ECO:0007669"/>
    <property type="project" value="UniProtKB-KW"/>
</dbReference>
<evidence type="ECO:0000313" key="5">
    <source>
        <dbReference type="Proteomes" id="UP000753256"/>
    </source>
</evidence>
<organism evidence="4 5">
    <name type="scientific">Enorma phocaeensis</name>
    <dbReference type="NCBI Taxonomy" id="1871019"/>
    <lineage>
        <taxon>Bacteria</taxon>
        <taxon>Bacillati</taxon>
        <taxon>Actinomycetota</taxon>
        <taxon>Coriobacteriia</taxon>
        <taxon>Coriobacteriales</taxon>
        <taxon>Coriobacteriaceae</taxon>
        <taxon>Enorma</taxon>
    </lineage>
</organism>
<dbReference type="GO" id="GO:0005737">
    <property type="term" value="C:cytoplasm"/>
    <property type="evidence" value="ECO:0007669"/>
    <property type="project" value="TreeGrafter"/>
</dbReference>
<dbReference type="AlphaFoldDB" id="A0A921IU10"/>
<dbReference type="RefSeq" id="WP_273190423.1">
    <property type="nucleotide sequence ID" value="NZ_DYUZ01000029.1"/>
</dbReference>
<reference evidence="4" key="1">
    <citation type="journal article" date="2021" name="PeerJ">
        <title>Extensive microbial diversity within the chicken gut microbiome revealed by metagenomics and culture.</title>
        <authorList>
            <person name="Gilroy R."/>
            <person name="Ravi A."/>
            <person name="Getino M."/>
            <person name="Pursley I."/>
            <person name="Horton D.L."/>
            <person name="Alikhan N.F."/>
            <person name="Baker D."/>
            <person name="Gharbi K."/>
            <person name="Hall N."/>
            <person name="Watson M."/>
            <person name="Adriaenssens E.M."/>
            <person name="Foster-Nyarko E."/>
            <person name="Jarju S."/>
            <person name="Secka A."/>
            <person name="Antonio M."/>
            <person name="Oren A."/>
            <person name="Chaudhuri R.R."/>
            <person name="La Ragione R."/>
            <person name="Hildebrand F."/>
            <person name="Pallen M.J."/>
        </authorList>
    </citation>
    <scope>NUCLEOTIDE SEQUENCE</scope>
    <source>
        <strain evidence="4">ChiHjej13B12-9602</strain>
    </source>
</reference>
<sequence>MASRQAELAGQIARAHGARAAWLVRATCPLDLLAKLGIIGPEDHLVAFTAACEGSVPDALKWGSVSVVDDSAPEAFLAQSGWGDPDYLARFSTCSDDGLAKAGSPASYAFGSGLSSARLFWFVDMLGAPGVPVPDIRALSCAARSVGALLIVDCSRATSFACKPLALGAQICLEAVGGGGACCSSAVLEKTYAVCLAPAVSGRGRRRVVHTEAEDAYRLFAFRLGDPAEDPTSAMRLGEDELSRIASVLATLPAAMQQRMDSARAIAAYLSCHPCIGYVWYPGLASHADHAVATITLEHGFGPVVDFCLTGAPLASCEGRARRLIELYDGIRPNAADGRPMSAVTCIKAGNQAYLRVYAGLDDPLAVTDSLDQALRLFCNPPQP</sequence>
<evidence type="ECO:0000256" key="2">
    <source>
        <dbReference type="ARBA" id="ARBA00022898"/>
    </source>
</evidence>
<dbReference type="InterPro" id="IPR015424">
    <property type="entry name" value="PyrdxlP-dep_Trfase"/>
</dbReference>
<dbReference type="PANTHER" id="PTHR11808">
    <property type="entry name" value="TRANS-SULFURATION ENZYME FAMILY MEMBER"/>
    <property type="match status" value="1"/>
</dbReference>
<comment type="cofactor">
    <cofactor evidence="1 3">
        <name>pyridoxal 5'-phosphate</name>
        <dbReference type="ChEBI" id="CHEBI:597326"/>
    </cofactor>
</comment>
<dbReference type="GO" id="GO:0016846">
    <property type="term" value="F:carbon-sulfur lyase activity"/>
    <property type="evidence" value="ECO:0007669"/>
    <property type="project" value="TreeGrafter"/>
</dbReference>
<evidence type="ECO:0000256" key="3">
    <source>
        <dbReference type="RuleBase" id="RU362118"/>
    </source>
</evidence>
<dbReference type="InterPro" id="IPR015421">
    <property type="entry name" value="PyrdxlP-dep_Trfase_major"/>
</dbReference>
<dbReference type="Gene3D" id="3.90.1150.10">
    <property type="entry name" value="Aspartate Aminotransferase, domain 1"/>
    <property type="match status" value="1"/>
</dbReference>
<protein>
    <submittedName>
        <fullName evidence="4">PLP-dependent transferase</fullName>
    </submittedName>
</protein>
<dbReference type="EMBL" id="DYUZ01000029">
    <property type="protein sequence ID" value="HJG37553.1"/>
    <property type="molecule type" value="Genomic_DNA"/>
</dbReference>
<evidence type="ECO:0000313" key="4">
    <source>
        <dbReference type="EMBL" id="HJG37553.1"/>
    </source>
</evidence>
<comment type="similarity">
    <text evidence="3">Belongs to the trans-sulfuration enzymes family.</text>
</comment>
<dbReference type="Pfam" id="PF01053">
    <property type="entry name" value="Cys_Met_Meta_PP"/>
    <property type="match status" value="1"/>
</dbReference>
<dbReference type="GO" id="GO:0030170">
    <property type="term" value="F:pyridoxal phosphate binding"/>
    <property type="evidence" value="ECO:0007669"/>
    <property type="project" value="InterPro"/>
</dbReference>
<accession>A0A921IU10</accession>
<keyword evidence="2 3" id="KW-0663">Pyridoxal phosphate</keyword>
<dbReference type="InterPro" id="IPR015422">
    <property type="entry name" value="PyrdxlP-dep_Trfase_small"/>
</dbReference>
<proteinExistence type="inferred from homology"/>
<name>A0A921IU10_9ACTN</name>
<dbReference type="InterPro" id="IPR000277">
    <property type="entry name" value="Cys/Met-Metab_PyrdxlP-dep_enz"/>
</dbReference>
<dbReference type="Proteomes" id="UP000753256">
    <property type="component" value="Unassembled WGS sequence"/>
</dbReference>
<keyword evidence="4" id="KW-0808">Transferase</keyword>
<dbReference type="GO" id="GO:0019346">
    <property type="term" value="P:transsulfuration"/>
    <property type="evidence" value="ECO:0007669"/>
    <property type="project" value="InterPro"/>
</dbReference>
<evidence type="ECO:0000256" key="1">
    <source>
        <dbReference type="ARBA" id="ARBA00001933"/>
    </source>
</evidence>
<comment type="caution">
    <text evidence="4">The sequence shown here is derived from an EMBL/GenBank/DDBJ whole genome shotgun (WGS) entry which is preliminary data.</text>
</comment>
<dbReference type="SUPFAM" id="SSF53383">
    <property type="entry name" value="PLP-dependent transferases"/>
    <property type="match status" value="1"/>
</dbReference>